<dbReference type="InterPro" id="IPR007865">
    <property type="entry name" value="Aminopep_P_N"/>
</dbReference>
<keyword evidence="9" id="KW-0464">Manganese</keyword>
<sequence length="477" mass="52117" precursor="true">MSRLPRPNRPIALAGLILLAIAPPSTARQEPTASGLPVAEYASRREALQDLLGGGVVVVRGAEPMAEDYFRFRQRNDFMYLTGIEQPDALLLLVPEGLDPEGQARSVVFLPPRNPFAERWSGPQVVPGEETARAFGLDEALPTADFEARLAEALGRDAAEEGGESDADAGTGDADADAEAEADGPATIYTHLPPRRDGEGSPEARFRDQLEQLSPDARFEEVSPSIASLRLIKSDAEVVLLRRAIDITIEAHRDAARVIEPGTHEYEAQGALEYAFTRNGAQREAFASIVGSGPNSVVLHYNANRRRMEDGDLVVIDIGAEFDYYAADLTRTYPVSGRFTDRQREVYQLVLDAQRAAESAFEPGKTTINDLHQAAIARMKESPLRDSQGRTLERYFVHGLGHWLGMDVHDVGDYRRPIPEGAVFTIEPGIYIPEESLGVRIEDDYLAAADGLVKLSEALPSEPDEVEAMMAVEVSAE</sequence>
<protein>
    <recommendedName>
        <fullName evidence="4">Xaa-Pro aminopeptidase</fullName>
        <ecNumber evidence="4">3.4.11.9</ecNumber>
    </recommendedName>
</protein>
<dbReference type="Gene3D" id="3.40.350.10">
    <property type="entry name" value="Creatinase/prolidase N-terminal domain"/>
    <property type="match status" value="1"/>
</dbReference>
<dbReference type="GO" id="GO:0070006">
    <property type="term" value="F:metalloaminopeptidase activity"/>
    <property type="evidence" value="ECO:0007669"/>
    <property type="project" value="InterPro"/>
</dbReference>
<evidence type="ECO:0000256" key="6">
    <source>
        <dbReference type="ARBA" id="ARBA00022723"/>
    </source>
</evidence>
<dbReference type="GO" id="GO:0006508">
    <property type="term" value="P:proteolysis"/>
    <property type="evidence" value="ECO:0007669"/>
    <property type="project" value="UniProtKB-KW"/>
</dbReference>
<feature type="signal peptide" evidence="12">
    <location>
        <begin position="1"/>
        <end position="27"/>
    </location>
</feature>
<dbReference type="SMART" id="SM01011">
    <property type="entry name" value="AMP_N"/>
    <property type="match status" value="1"/>
</dbReference>
<evidence type="ECO:0000256" key="7">
    <source>
        <dbReference type="ARBA" id="ARBA00022801"/>
    </source>
</evidence>
<dbReference type="PANTHER" id="PTHR43226">
    <property type="entry name" value="XAA-PRO AMINOPEPTIDASE 3"/>
    <property type="match status" value="1"/>
</dbReference>
<dbReference type="RefSeq" id="WP_145270502.1">
    <property type="nucleotide sequence ID" value="NZ_CP036426.1"/>
</dbReference>
<dbReference type="SUPFAM" id="SSF53092">
    <property type="entry name" value="Creatinase/prolidase N-terminal domain"/>
    <property type="match status" value="1"/>
</dbReference>
<evidence type="ECO:0000256" key="3">
    <source>
        <dbReference type="ARBA" id="ARBA00008766"/>
    </source>
</evidence>
<comment type="similarity">
    <text evidence="3 10">Belongs to the peptidase M24B family.</text>
</comment>
<dbReference type="PANTHER" id="PTHR43226:SF4">
    <property type="entry name" value="XAA-PRO AMINOPEPTIDASE 3"/>
    <property type="match status" value="1"/>
</dbReference>
<dbReference type="PROSITE" id="PS00491">
    <property type="entry name" value="PROLINE_PEPTIDASE"/>
    <property type="match status" value="1"/>
</dbReference>
<keyword evidence="5" id="KW-0645">Protease</keyword>
<evidence type="ECO:0000256" key="9">
    <source>
        <dbReference type="ARBA" id="ARBA00023211"/>
    </source>
</evidence>
<evidence type="ECO:0000256" key="8">
    <source>
        <dbReference type="ARBA" id="ARBA00023049"/>
    </source>
</evidence>
<evidence type="ECO:0000259" key="13">
    <source>
        <dbReference type="SMART" id="SM01011"/>
    </source>
</evidence>
<gene>
    <name evidence="14" type="primary">pepP</name>
    <name evidence="14" type="ORF">ElP_30250</name>
</gene>
<keyword evidence="6 10" id="KW-0479">Metal-binding</keyword>
<evidence type="ECO:0000256" key="5">
    <source>
        <dbReference type="ARBA" id="ARBA00022670"/>
    </source>
</evidence>
<feature type="domain" description="Aminopeptidase P N-terminal" evidence="13">
    <location>
        <begin position="36"/>
        <end position="161"/>
    </location>
</feature>
<dbReference type="SUPFAM" id="SSF55920">
    <property type="entry name" value="Creatinase/aminopeptidase"/>
    <property type="match status" value="1"/>
</dbReference>
<evidence type="ECO:0000256" key="10">
    <source>
        <dbReference type="RuleBase" id="RU000590"/>
    </source>
</evidence>
<keyword evidence="12" id="KW-0732">Signal</keyword>
<dbReference type="InterPro" id="IPR000994">
    <property type="entry name" value="Pept_M24"/>
</dbReference>
<dbReference type="InterPro" id="IPR029149">
    <property type="entry name" value="Creatin/AminoP/Spt16_N"/>
</dbReference>
<keyword evidence="8" id="KW-0482">Metalloprotease</keyword>
<evidence type="ECO:0000256" key="1">
    <source>
        <dbReference type="ARBA" id="ARBA00001424"/>
    </source>
</evidence>
<feature type="compositionally biased region" description="Basic and acidic residues" evidence="11">
    <location>
        <begin position="194"/>
        <end position="204"/>
    </location>
</feature>
<evidence type="ECO:0000256" key="2">
    <source>
        <dbReference type="ARBA" id="ARBA00001936"/>
    </source>
</evidence>
<dbReference type="AlphaFoldDB" id="A0A518H2S7"/>
<dbReference type="InterPro" id="IPR001131">
    <property type="entry name" value="Peptidase_M24B_aminopep-P_CS"/>
</dbReference>
<evidence type="ECO:0000313" key="15">
    <source>
        <dbReference type="Proteomes" id="UP000317835"/>
    </source>
</evidence>
<keyword evidence="7 14" id="KW-0378">Hydrolase</keyword>
<dbReference type="EMBL" id="CP036426">
    <property type="protein sequence ID" value="QDV35123.1"/>
    <property type="molecule type" value="Genomic_DNA"/>
</dbReference>
<feature type="chain" id="PRO_5022063325" description="Xaa-Pro aminopeptidase" evidence="12">
    <location>
        <begin position="28"/>
        <end position="477"/>
    </location>
</feature>
<proteinExistence type="inferred from homology"/>
<dbReference type="Proteomes" id="UP000317835">
    <property type="component" value="Chromosome"/>
</dbReference>
<dbReference type="Gene3D" id="3.90.230.10">
    <property type="entry name" value="Creatinase/methionine aminopeptidase superfamily"/>
    <property type="match status" value="1"/>
</dbReference>
<keyword evidence="14" id="KW-0031">Aminopeptidase</keyword>
<comment type="catalytic activity">
    <reaction evidence="1">
        <text>Release of any N-terminal amino acid, including proline, that is linked to proline, even from a dipeptide or tripeptide.</text>
        <dbReference type="EC" id="3.4.11.9"/>
    </reaction>
</comment>
<dbReference type="KEGG" id="tpla:ElP_30250"/>
<reference evidence="14 15" key="1">
    <citation type="submission" date="2019-02" db="EMBL/GenBank/DDBJ databases">
        <title>Deep-cultivation of Planctomycetes and their phenomic and genomic characterization uncovers novel biology.</title>
        <authorList>
            <person name="Wiegand S."/>
            <person name="Jogler M."/>
            <person name="Boedeker C."/>
            <person name="Pinto D."/>
            <person name="Vollmers J."/>
            <person name="Rivas-Marin E."/>
            <person name="Kohn T."/>
            <person name="Peeters S.H."/>
            <person name="Heuer A."/>
            <person name="Rast P."/>
            <person name="Oberbeckmann S."/>
            <person name="Bunk B."/>
            <person name="Jeske O."/>
            <person name="Meyerdierks A."/>
            <person name="Storesund J.E."/>
            <person name="Kallscheuer N."/>
            <person name="Luecker S."/>
            <person name="Lage O.M."/>
            <person name="Pohl T."/>
            <person name="Merkel B.J."/>
            <person name="Hornburger P."/>
            <person name="Mueller R.-W."/>
            <person name="Bruemmer F."/>
            <person name="Labrenz M."/>
            <person name="Spormann A.M."/>
            <person name="Op den Camp H."/>
            <person name="Overmann J."/>
            <person name="Amann R."/>
            <person name="Jetten M.S.M."/>
            <person name="Mascher T."/>
            <person name="Medema M.H."/>
            <person name="Devos D.P."/>
            <person name="Kaster A.-K."/>
            <person name="Ovreas L."/>
            <person name="Rohde M."/>
            <person name="Galperin M.Y."/>
            <person name="Jogler C."/>
        </authorList>
    </citation>
    <scope>NUCLEOTIDE SEQUENCE [LARGE SCALE GENOMIC DNA]</scope>
    <source>
        <strain evidence="14 15">ElP</strain>
    </source>
</reference>
<comment type="cofactor">
    <cofactor evidence="2">
        <name>Mn(2+)</name>
        <dbReference type="ChEBI" id="CHEBI:29035"/>
    </cofactor>
</comment>
<dbReference type="InterPro" id="IPR052433">
    <property type="entry name" value="X-Pro_dipept-like"/>
</dbReference>
<dbReference type="OrthoDB" id="9806388at2"/>
<name>A0A518H2S7_9BACT</name>
<evidence type="ECO:0000313" key="14">
    <source>
        <dbReference type="EMBL" id="QDV35123.1"/>
    </source>
</evidence>
<dbReference type="GO" id="GO:0030145">
    <property type="term" value="F:manganese ion binding"/>
    <property type="evidence" value="ECO:0007669"/>
    <property type="project" value="InterPro"/>
</dbReference>
<feature type="region of interest" description="Disordered" evidence="11">
    <location>
        <begin position="156"/>
        <end position="204"/>
    </location>
</feature>
<evidence type="ECO:0000256" key="4">
    <source>
        <dbReference type="ARBA" id="ARBA00012574"/>
    </source>
</evidence>
<keyword evidence="15" id="KW-1185">Reference proteome</keyword>
<organism evidence="14 15">
    <name type="scientific">Tautonia plasticadhaerens</name>
    <dbReference type="NCBI Taxonomy" id="2527974"/>
    <lineage>
        <taxon>Bacteria</taxon>
        <taxon>Pseudomonadati</taxon>
        <taxon>Planctomycetota</taxon>
        <taxon>Planctomycetia</taxon>
        <taxon>Isosphaerales</taxon>
        <taxon>Isosphaeraceae</taxon>
        <taxon>Tautonia</taxon>
    </lineage>
</organism>
<dbReference type="EC" id="3.4.11.9" evidence="4"/>
<evidence type="ECO:0000256" key="12">
    <source>
        <dbReference type="SAM" id="SignalP"/>
    </source>
</evidence>
<evidence type="ECO:0000256" key="11">
    <source>
        <dbReference type="SAM" id="MobiDB-lite"/>
    </source>
</evidence>
<dbReference type="InterPro" id="IPR036005">
    <property type="entry name" value="Creatinase/aminopeptidase-like"/>
</dbReference>
<dbReference type="Pfam" id="PF00557">
    <property type="entry name" value="Peptidase_M24"/>
    <property type="match status" value="1"/>
</dbReference>
<accession>A0A518H2S7</accession>
<dbReference type="Pfam" id="PF05195">
    <property type="entry name" value="AMP_N"/>
    <property type="match status" value="1"/>
</dbReference>